<evidence type="ECO:0000313" key="3">
    <source>
        <dbReference type="Proteomes" id="UP000435112"/>
    </source>
</evidence>
<organism evidence="2 3">
    <name type="scientific">Phytophthora rubi</name>
    <dbReference type="NCBI Taxonomy" id="129364"/>
    <lineage>
        <taxon>Eukaryota</taxon>
        <taxon>Sar</taxon>
        <taxon>Stramenopiles</taxon>
        <taxon>Oomycota</taxon>
        <taxon>Peronosporomycetes</taxon>
        <taxon>Peronosporales</taxon>
        <taxon>Peronosporaceae</taxon>
        <taxon>Phytophthora</taxon>
    </lineage>
</organism>
<feature type="compositionally biased region" description="Polar residues" evidence="1">
    <location>
        <begin position="10"/>
        <end position="23"/>
    </location>
</feature>
<name>A0A6A3K5E3_9STRA</name>
<protein>
    <submittedName>
        <fullName evidence="2">Uncharacterized protein</fullName>
    </submittedName>
</protein>
<dbReference type="Proteomes" id="UP000435112">
    <property type="component" value="Unassembled WGS sequence"/>
</dbReference>
<feature type="region of interest" description="Disordered" evidence="1">
    <location>
        <begin position="1"/>
        <end position="67"/>
    </location>
</feature>
<dbReference type="EMBL" id="QXFU01001423">
    <property type="protein sequence ID" value="KAE9002696.1"/>
    <property type="molecule type" value="Genomic_DNA"/>
</dbReference>
<reference evidence="2 3" key="1">
    <citation type="submission" date="2018-09" db="EMBL/GenBank/DDBJ databases">
        <title>Genomic investigation of the strawberry pathogen Phytophthora fragariae indicates pathogenicity is determined by transcriptional variation in three key races.</title>
        <authorList>
            <person name="Adams T.M."/>
            <person name="Armitage A.D."/>
            <person name="Sobczyk M.K."/>
            <person name="Bates H.J."/>
            <person name="Dunwell J.M."/>
            <person name="Nellist C.F."/>
            <person name="Harrison R.J."/>
        </authorList>
    </citation>
    <scope>NUCLEOTIDE SEQUENCE [LARGE SCALE GENOMIC DNA]</scope>
    <source>
        <strain evidence="2 3">SCRP324</strain>
    </source>
</reference>
<feature type="compositionally biased region" description="Low complexity" evidence="1">
    <location>
        <begin position="24"/>
        <end position="37"/>
    </location>
</feature>
<comment type="caution">
    <text evidence="2">The sequence shown here is derived from an EMBL/GenBank/DDBJ whole genome shotgun (WGS) entry which is preliminary data.</text>
</comment>
<sequence length="67" mass="7152">MGQDDAARLAQSNAVPNEAQNVQEETLPATEALTAATPAPPDAEDVDPLTVQERRRRVAAAQDEALR</sequence>
<dbReference type="AlphaFoldDB" id="A0A6A3K5E3"/>
<evidence type="ECO:0000313" key="2">
    <source>
        <dbReference type="EMBL" id="KAE9002696.1"/>
    </source>
</evidence>
<evidence type="ECO:0000256" key="1">
    <source>
        <dbReference type="SAM" id="MobiDB-lite"/>
    </source>
</evidence>
<proteinExistence type="predicted"/>
<gene>
    <name evidence="2" type="ORF">PR002_g17567</name>
</gene>
<accession>A0A6A3K5E3</accession>